<dbReference type="InterPro" id="IPR000914">
    <property type="entry name" value="SBP_5_dom"/>
</dbReference>
<proteinExistence type="predicted"/>
<dbReference type="AlphaFoldDB" id="A0A918NRC9"/>
<name>A0A918NRC9_9ACTN</name>
<keyword evidence="1" id="KW-0732">Signal</keyword>
<organism evidence="3 4">
    <name type="scientific">Streptomyces minutiscleroticus</name>
    <dbReference type="NCBI Taxonomy" id="68238"/>
    <lineage>
        <taxon>Bacteria</taxon>
        <taxon>Bacillati</taxon>
        <taxon>Actinomycetota</taxon>
        <taxon>Actinomycetes</taxon>
        <taxon>Kitasatosporales</taxon>
        <taxon>Streptomycetaceae</taxon>
        <taxon>Streptomyces</taxon>
    </lineage>
</organism>
<accession>A0A918NRC9</accession>
<dbReference type="Gene3D" id="3.40.190.10">
    <property type="entry name" value="Periplasmic binding protein-like II"/>
    <property type="match status" value="1"/>
</dbReference>
<evidence type="ECO:0000313" key="4">
    <source>
        <dbReference type="Proteomes" id="UP000619244"/>
    </source>
</evidence>
<protein>
    <submittedName>
        <fullName evidence="3">ABC transporter substrate-binding protein</fullName>
    </submittedName>
</protein>
<reference evidence="3" key="2">
    <citation type="submission" date="2020-09" db="EMBL/GenBank/DDBJ databases">
        <authorList>
            <person name="Sun Q."/>
            <person name="Ohkuma M."/>
        </authorList>
    </citation>
    <scope>NUCLEOTIDE SEQUENCE</scope>
    <source>
        <strain evidence="3">JCM 4790</strain>
    </source>
</reference>
<gene>
    <name evidence="3" type="ORF">GCM10010358_49380</name>
</gene>
<dbReference type="GO" id="GO:0042597">
    <property type="term" value="C:periplasmic space"/>
    <property type="evidence" value="ECO:0007669"/>
    <property type="project" value="UniProtKB-ARBA"/>
</dbReference>
<dbReference type="PANTHER" id="PTHR30290:SF65">
    <property type="entry name" value="MONOACYL PHOSPHATIDYLINOSITOL TETRAMANNOSIDE-BINDING PROTEIN LPQW-RELATED"/>
    <property type="match status" value="1"/>
</dbReference>
<dbReference type="PIRSF" id="PIRSF002741">
    <property type="entry name" value="MppA"/>
    <property type="match status" value="1"/>
</dbReference>
<dbReference type="InterPro" id="IPR030678">
    <property type="entry name" value="Peptide/Ni-bd"/>
</dbReference>
<feature type="chain" id="PRO_5038898384" evidence="1">
    <location>
        <begin position="25"/>
        <end position="496"/>
    </location>
</feature>
<dbReference type="GO" id="GO:0043190">
    <property type="term" value="C:ATP-binding cassette (ABC) transporter complex"/>
    <property type="evidence" value="ECO:0007669"/>
    <property type="project" value="InterPro"/>
</dbReference>
<keyword evidence="4" id="KW-1185">Reference proteome</keyword>
<evidence type="ECO:0000256" key="1">
    <source>
        <dbReference type="SAM" id="SignalP"/>
    </source>
</evidence>
<dbReference type="EMBL" id="BMVU01000027">
    <property type="protein sequence ID" value="GGX89557.1"/>
    <property type="molecule type" value="Genomic_DNA"/>
</dbReference>
<dbReference type="GO" id="GO:1904680">
    <property type="term" value="F:peptide transmembrane transporter activity"/>
    <property type="evidence" value="ECO:0007669"/>
    <property type="project" value="TreeGrafter"/>
</dbReference>
<dbReference type="Gene3D" id="3.10.105.10">
    <property type="entry name" value="Dipeptide-binding Protein, Domain 3"/>
    <property type="match status" value="1"/>
</dbReference>
<feature type="domain" description="Solute-binding protein family 5" evidence="2">
    <location>
        <begin position="80"/>
        <end position="418"/>
    </location>
</feature>
<comment type="caution">
    <text evidence="3">The sequence shown here is derived from an EMBL/GenBank/DDBJ whole genome shotgun (WGS) entry which is preliminary data.</text>
</comment>
<sequence length="496" mass="51934">MRSVRRRRLLAASLLTPLLAGCFASGDDSSDAGDAGSRLRVALAFPPAENFSPYGADATLLSRLGVTEGLTQLDANGAAAPALAQSWQRENDRSWLFTLREATFQDGTEVTADAVASALTHAADAKPQPAALSGVTVKAEAAGDGRVRVTTADPDPVLPLRLTSPSLAVLAPKAYEKGAVSPVGTATGPFELTKTSGSSSATLERFDDYWGGRAQAAGVDARFVADGTARANALRTGEVDVAEAIPVSQAASLKEGTRRETPTTRTTSLQLNTGKGVFEDPAMRAAAREAVNTSALADDVYEGYADPGAGLYGPALTWAAGKREKPAGRAEAARPDGESITVATYDNRPELPEVAQVLKQQLEKAGFEVKLEVREYSRLEGDALAGKFDAFVAARNTMLDTGDPVSILASDYTCDGSYNLALLCDDTVDEAVEKAEGTADEEKRRDAAMAAEADVLGADAFVPLVHQRIITGVGASVKGVILDPYERTLVGTGTRR</sequence>
<dbReference type="Proteomes" id="UP000619244">
    <property type="component" value="Unassembled WGS sequence"/>
</dbReference>
<reference evidence="3" key="1">
    <citation type="journal article" date="2014" name="Int. J. Syst. Evol. Microbiol.">
        <title>Complete genome sequence of Corynebacterium casei LMG S-19264T (=DSM 44701T), isolated from a smear-ripened cheese.</title>
        <authorList>
            <consortium name="US DOE Joint Genome Institute (JGI-PGF)"/>
            <person name="Walter F."/>
            <person name="Albersmeier A."/>
            <person name="Kalinowski J."/>
            <person name="Ruckert C."/>
        </authorList>
    </citation>
    <scope>NUCLEOTIDE SEQUENCE</scope>
    <source>
        <strain evidence="3">JCM 4790</strain>
    </source>
</reference>
<evidence type="ECO:0000313" key="3">
    <source>
        <dbReference type="EMBL" id="GGX89557.1"/>
    </source>
</evidence>
<dbReference type="GO" id="GO:0015833">
    <property type="term" value="P:peptide transport"/>
    <property type="evidence" value="ECO:0007669"/>
    <property type="project" value="TreeGrafter"/>
</dbReference>
<dbReference type="SUPFAM" id="SSF53850">
    <property type="entry name" value="Periplasmic binding protein-like II"/>
    <property type="match status" value="1"/>
</dbReference>
<dbReference type="InterPro" id="IPR039424">
    <property type="entry name" value="SBP_5"/>
</dbReference>
<dbReference type="PROSITE" id="PS51257">
    <property type="entry name" value="PROKAR_LIPOPROTEIN"/>
    <property type="match status" value="1"/>
</dbReference>
<dbReference type="PANTHER" id="PTHR30290">
    <property type="entry name" value="PERIPLASMIC BINDING COMPONENT OF ABC TRANSPORTER"/>
    <property type="match status" value="1"/>
</dbReference>
<dbReference type="RefSeq" id="WP_190192491.1">
    <property type="nucleotide sequence ID" value="NZ_BMVU01000027.1"/>
</dbReference>
<evidence type="ECO:0000259" key="2">
    <source>
        <dbReference type="Pfam" id="PF00496"/>
    </source>
</evidence>
<dbReference type="Pfam" id="PF00496">
    <property type="entry name" value="SBP_bac_5"/>
    <property type="match status" value="1"/>
</dbReference>
<feature type="signal peptide" evidence="1">
    <location>
        <begin position="1"/>
        <end position="24"/>
    </location>
</feature>